<accession>A0ABD3KRA9</accession>
<dbReference type="InterPro" id="IPR050148">
    <property type="entry name" value="Terpene_synthase-like"/>
</dbReference>
<dbReference type="Gene3D" id="1.10.600.10">
    <property type="entry name" value="Farnesyl Diphosphate Synthase"/>
    <property type="match status" value="1"/>
</dbReference>
<dbReference type="InterPro" id="IPR034741">
    <property type="entry name" value="Terpene_cyclase-like_1_C"/>
</dbReference>
<dbReference type="EMBL" id="JBJKBG010000004">
    <property type="protein sequence ID" value="KAL3742048.1"/>
    <property type="molecule type" value="Genomic_DNA"/>
</dbReference>
<dbReference type="PANTHER" id="PTHR31225:SF94">
    <property type="entry name" value="ALPHA-FARNESENE SYNTHASE"/>
    <property type="match status" value="1"/>
</dbReference>
<dbReference type="Gene3D" id="1.50.10.130">
    <property type="entry name" value="Terpene synthase, N-terminal domain"/>
    <property type="match status" value="2"/>
</dbReference>
<name>A0ABD3KRA9_EUCGL</name>
<dbReference type="InterPro" id="IPR036965">
    <property type="entry name" value="Terpene_synth_N_sf"/>
</dbReference>
<feature type="domain" description="Terpene synthase metal-binding" evidence="4">
    <location>
        <begin position="251"/>
        <end position="479"/>
    </location>
</feature>
<dbReference type="Pfam" id="PF03936">
    <property type="entry name" value="Terpene_synth_C"/>
    <property type="match status" value="1"/>
</dbReference>
<evidence type="ECO:0000313" key="6">
    <source>
        <dbReference type="Proteomes" id="UP001634007"/>
    </source>
</evidence>
<protein>
    <submittedName>
        <fullName evidence="5">Uncharacterized protein</fullName>
    </submittedName>
</protein>
<keyword evidence="1" id="KW-0479">Metal-binding</keyword>
<dbReference type="Pfam" id="PF01397">
    <property type="entry name" value="Terpene_synth"/>
    <property type="match status" value="1"/>
</dbReference>
<comment type="caution">
    <text evidence="5">The sequence shown here is derived from an EMBL/GenBank/DDBJ whole genome shotgun (WGS) entry which is preliminary data.</text>
</comment>
<evidence type="ECO:0000256" key="2">
    <source>
        <dbReference type="ARBA" id="ARBA00022842"/>
    </source>
</evidence>
<dbReference type="CDD" id="cd00684">
    <property type="entry name" value="Terpene_cyclase_plant_C1"/>
    <property type="match status" value="1"/>
</dbReference>
<dbReference type="PANTHER" id="PTHR31225">
    <property type="entry name" value="OS04G0344100 PROTEIN-RELATED"/>
    <property type="match status" value="1"/>
</dbReference>
<sequence>MEYTTEQAQFQTCPANQPEVVGTMYQRRSANYKPNIWNYDFLQSLSSKHDLKEGIKERMEGLVEEVKPMLSKSVDSLATLELIDSMTKLGLSNLFENEMKEALERVASINNGVFTMEQHLYANALRFRLLRYILFNRSNCEDVEAMIELLEASHLALEGENILHEAEAFSTGILRERVSSLDGRLFKCTVHALELPLHWRVQWFDIKWQISLYEQREDKQSNLLELAKLNFNTVQATHQRDLREISRWWRDLGLMEHVDFTRDRLVESFLCALGLSQEPRLSSLRKSLTKVVILILVIDDVYDLYGSLEELECFTSAITRWDSEQIQQLPECMKVCFRALNDVIHKIAYDIGKDEDWHLVLPHLATAWADFCKALRTEAKWDNMGYTPSLEEYLSNAWTSSSGPLIMSPLDVADLLERNKDLIYNVSMIIRLCSDLGTSTAERDRGDAPSSVVCYMREANVPEDVARKHIKELINQAWKSINAHCFGNVETPFFRTFIDVTVNASRVANMLYQFGDGFGVQDGDIRRQILSVVIHPIALD</sequence>
<gene>
    <name evidence="5" type="ORF">ACJRO7_017516</name>
</gene>
<organism evidence="5 6">
    <name type="scientific">Eucalyptus globulus</name>
    <name type="common">Tasmanian blue gum</name>
    <dbReference type="NCBI Taxonomy" id="34317"/>
    <lineage>
        <taxon>Eukaryota</taxon>
        <taxon>Viridiplantae</taxon>
        <taxon>Streptophyta</taxon>
        <taxon>Embryophyta</taxon>
        <taxon>Tracheophyta</taxon>
        <taxon>Spermatophyta</taxon>
        <taxon>Magnoliopsida</taxon>
        <taxon>eudicotyledons</taxon>
        <taxon>Gunneridae</taxon>
        <taxon>Pentapetalae</taxon>
        <taxon>rosids</taxon>
        <taxon>malvids</taxon>
        <taxon>Myrtales</taxon>
        <taxon>Myrtaceae</taxon>
        <taxon>Myrtoideae</taxon>
        <taxon>Eucalypteae</taxon>
        <taxon>Eucalyptus</taxon>
    </lineage>
</organism>
<keyword evidence="2" id="KW-0460">Magnesium</keyword>
<dbReference type="SFLD" id="SFLDG01019">
    <property type="entry name" value="Terpene_Cyclase_Like_1_C_Termi"/>
    <property type="match status" value="1"/>
</dbReference>
<dbReference type="FunFam" id="1.10.600.10:FF:000007">
    <property type="entry name" value="Isoprene synthase, chloroplastic"/>
    <property type="match status" value="1"/>
</dbReference>
<dbReference type="AlphaFoldDB" id="A0ABD3KRA9"/>
<dbReference type="InterPro" id="IPR005630">
    <property type="entry name" value="Terpene_synthase_metal-bd"/>
</dbReference>
<dbReference type="Proteomes" id="UP001634007">
    <property type="component" value="Unassembled WGS sequence"/>
</dbReference>
<dbReference type="InterPro" id="IPR008930">
    <property type="entry name" value="Terpenoid_cyclase/PrenylTrfase"/>
</dbReference>
<feature type="domain" description="Terpene synthase N-terminal" evidence="3">
    <location>
        <begin position="36"/>
        <end position="131"/>
    </location>
</feature>
<dbReference type="InterPro" id="IPR001906">
    <property type="entry name" value="Terpene_synth_N"/>
</dbReference>
<keyword evidence="6" id="KW-1185">Reference proteome</keyword>
<dbReference type="SUPFAM" id="SSF48239">
    <property type="entry name" value="Terpenoid cyclases/Protein prenyltransferases"/>
    <property type="match status" value="1"/>
</dbReference>
<dbReference type="SUPFAM" id="SSF48576">
    <property type="entry name" value="Terpenoid synthases"/>
    <property type="match status" value="1"/>
</dbReference>
<reference evidence="5 6" key="1">
    <citation type="submission" date="2024-11" db="EMBL/GenBank/DDBJ databases">
        <title>Chromosome-level genome assembly of Eucalyptus globulus Labill. provides insights into its genome evolution.</title>
        <authorList>
            <person name="Li X."/>
        </authorList>
    </citation>
    <scope>NUCLEOTIDE SEQUENCE [LARGE SCALE GENOMIC DNA]</scope>
    <source>
        <strain evidence="5">CL2024</strain>
        <tissue evidence="5">Fresh tender leaves</tissue>
    </source>
</reference>
<evidence type="ECO:0000259" key="4">
    <source>
        <dbReference type="Pfam" id="PF03936"/>
    </source>
</evidence>
<evidence type="ECO:0000259" key="3">
    <source>
        <dbReference type="Pfam" id="PF01397"/>
    </source>
</evidence>
<dbReference type="InterPro" id="IPR008949">
    <property type="entry name" value="Isoprenoid_synthase_dom_sf"/>
</dbReference>
<evidence type="ECO:0000313" key="5">
    <source>
        <dbReference type="EMBL" id="KAL3742048.1"/>
    </source>
</evidence>
<proteinExistence type="predicted"/>
<dbReference type="SFLD" id="SFLDS00005">
    <property type="entry name" value="Isoprenoid_Synthase_Type_I"/>
    <property type="match status" value="1"/>
</dbReference>
<dbReference type="GO" id="GO:0046872">
    <property type="term" value="F:metal ion binding"/>
    <property type="evidence" value="ECO:0007669"/>
    <property type="project" value="UniProtKB-KW"/>
</dbReference>
<dbReference type="InterPro" id="IPR044814">
    <property type="entry name" value="Terpene_cyclase_plant_C1"/>
</dbReference>
<evidence type="ECO:0000256" key="1">
    <source>
        <dbReference type="ARBA" id="ARBA00022723"/>
    </source>
</evidence>